<dbReference type="Ensembl" id="ENSCMIT00000039881.1">
    <property type="protein sequence ID" value="ENSCMIP00000039314.1"/>
    <property type="gene ID" value="ENSCMIG00000016475.1"/>
</dbReference>
<evidence type="ECO:0000259" key="4">
    <source>
        <dbReference type="PROSITE" id="PS51461"/>
    </source>
</evidence>
<reference evidence="6" key="2">
    <citation type="journal article" date="2007" name="PLoS Biol.">
        <title>Survey sequencing and comparative analysis of the elephant shark (Callorhinchus milii) genome.</title>
        <authorList>
            <person name="Venkatesh B."/>
            <person name="Kirkness E.F."/>
            <person name="Loh Y.H."/>
            <person name="Halpern A.L."/>
            <person name="Lee A.P."/>
            <person name="Johnson J."/>
            <person name="Dandona N."/>
            <person name="Viswanathan L.D."/>
            <person name="Tay A."/>
            <person name="Venter J.C."/>
            <person name="Strausberg R.L."/>
            <person name="Brenner S."/>
        </authorList>
    </citation>
    <scope>NUCLEOTIDE SEQUENCE [LARGE SCALE GENOMIC DNA]</scope>
</reference>
<sequence length="112" mass="13115">MNFLHLLSSEAVQHIIIHCLNVPVWTDRQSDKPFKQAVMFKSWNGQMLKPGGQFLPEVLLDNCWVQDGRWHQTHFFFHTQEPNQLPIIGVYNLPQRKPGIHYHLEVGPVCFL</sequence>
<feature type="domain" description="Fibrillar collagen NC1" evidence="4">
    <location>
        <begin position="1"/>
        <end position="112"/>
    </location>
</feature>
<evidence type="ECO:0000313" key="5">
    <source>
        <dbReference type="Ensembl" id="ENSCMIP00000039314.1"/>
    </source>
</evidence>
<keyword evidence="6" id="KW-1185">Reference proteome</keyword>
<keyword evidence="3" id="KW-0176">Collagen</keyword>
<dbReference type="Proteomes" id="UP000314986">
    <property type="component" value="Unassembled WGS sequence"/>
</dbReference>
<dbReference type="GO" id="GO:0005201">
    <property type="term" value="F:extracellular matrix structural constituent"/>
    <property type="evidence" value="ECO:0007669"/>
    <property type="project" value="InterPro"/>
</dbReference>
<name>A0A4W3J7W0_CALMI</name>
<dbReference type="GO" id="GO:0005581">
    <property type="term" value="C:collagen trimer"/>
    <property type="evidence" value="ECO:0007669"/>
    <property type="project" value="UniProtKB-KW"/>
</dbReference>
<dbReference type="GeneTree" id="ENSGT00940000163466"/>
<protein>
    <recommendedName>
        <fullName evidence="4">Fibrillar collagen NC1 domain-containing protein</fullName>
    </recommendedName>
</protein>
<evidence type="ECO:0000313" key="6">
    <source>
        <dbReference type="Proteomes" id="UP000314986"/>
    </source>
</evidence>
<keyword evidence="2" id="KW-0964">Secreted</keyword>
<reference evidence="5" key="4">
    <citation type="submission" date="2025-08" db="UniProtKB">
        <authorList>
            <consortium name="Ensembl"/>
        </authorList>
    </citation>
    <scope>IDENTIFICATION</scope>
</reference>
<dbReference type="PROSITE" id="PS51461">
    <property type="entry name" value="NC1_FIB"/>
    <property type="match status" value="1"/>
</dbReference>
<accession>A0A4W3J7W0</accession>
<dbReference type="AlphaFoldDB" id="A0A4W3J7W0"/>
<reference evidence="6" key="3">
    <citation type="journal article" date="2014" name="Nature">
        <title>Elephant shark genome provides unique insights into gnathostome evolution.</title>
        <authorList>
            <consortium name="International Elephant Shark Genome Sequencing Consortium"/>
            <person name="Venkatesh B."/>
            <person name="Lee A.P."/>
            <person name="Ravi V."/>
            <person name="Maurya A.K."/>
            <person name="Lian M.M."/>
            <person name="Swann J.B."/>
            <person name="Ohta Y."/>
            <person name="Flajnik M.F."/>
            <person name="Sutoh Y."/>
            <person name="Kasahara M."/>
            <person name="Hoon S."/>
            <person name="Gangu V."/>
            <person name="Roy S.W."/>
            <person name="Irimia M."/>
            <person name="Korzh V."/>
            <person name="Kondrychyn I."/>
            <person name="Lim Z.W."/>
            <person name="Tay B.H."/>
            <person name="Tohari S."/>
            <person name="Kong K.W."/>
            <person name="Ho S."/>
            <person name="Lorente-Galdos B."/>
            <person name="Quilez J."/>
            <person name="Marques-Bonet T."/>
            <person name="Raney B.J."/>
            <person name="Ingham P.W."/>
            <person name="Tay A."/>
            <person name="Hillier L.W."/>
            <person name="Minx P."/>
            <person name="Boehm T."/>
            <person name="Wilson R.K."/>
            <person name="Brenner S."/>
            <person name="Warren W.C."/>
        </authorList>
    </citation>
    <scope>NUCLEOTIDE SEQUENCE [LARGE SCALE GENOMIC DNA]</scope>
</reference>
<reference evidence="5" key="5">
    <citation type="submission" date="2025-09" db="UniProtKB">
        <authorList>
            <consortium name="Ensembl"/>
        </authorList>
    </citation>
    <scope>IDENTIFICATION</scope>
</reference>
<dbReference type="STRING" id="7868.ENSCMIP00000039314"/>
<comment type="subcellular location">
    <subcellularLocation>
        <location evidence="1">Secreted</location>
    </subcellularLocation>
</comment>
<dbReference type="InterPro" id="IPR000885">
    <property type="entry name" value="Fib_collagen_C"/>
</dbReference>
<reference evidence="6" key="1">
    <citation type="journal article" date="2006" name="Science">
        <title>Ancient noncoding elements conserved in the human genome.</title>
        <authorList>
            <person name="Venkatesh B."/>
            <person name="Kirkness E.F."/>
            <person name="Loh Y.H."/>
            <person name="Halpern A.L."/>
            <person name="Lee A.P."/>
            <person name="Johnson J."/>
            <person name="Dandona N."/>
            <person name="Viswanathan L.D."/>
            <person name="Tay A."/>
            <person name="Venter J.C."/>
            <person name="Strausberg R.L."/>
            <person name="Brenner S."/>
        </authorList>
    </citation>
    <scope>NUCLEOTIDE SEQUENCE [LARGE SCALE GENOMIC DNA]</scope>
</reference>
<evidence type="ECO:0000256" key="1">
    <source>
        <dbReference type="ARBA" id="ARBA00004613"/>
    </source>
</evidence>
<dbReference type="GO" id="GO:0005576">
    <property type="term" value="C:extracellular region"/>
    <property type="evidence" value="ECO:0007669"/>
    <property type="project" value="UniProtKB-SubCell"/>
</dbReference>
<proteinExistence type="predicted"/>
<dbReference type="OMA" id="GRWHQTN"/>
<organism evidence="5 6">
    <name type="scientific">Callorhinchus milii</name>
    <name type="common">Ghost shark</name>
    <dbReference type="NCBI Taxonomy" id="7868"/>
    <lineage>
        <taxon>Eukaryota</taxon>
        <taxon>Metazoa</taxon>
        <taxon>Chordata</taxon>
        <taxon>Craniata</taxon>
        <taxon>Vertebrata</taxon>
        <taxon>Chondrichthyes</taxon>
        <taxon>Holocephali</taxon>
        <taxon>Chimaeriformes</taxon>
        <taxon>Callorhinchidae</taxon>
        <taxon>Callorhinchus</taxon>
    </lineage>
</organism>
<evidence type="ECO:0000256" key="2">
    <source>
        <dbReference type="ARBA" id="ARBA00022525"/>
    </source>
</evidence>
<dbReference type="InParanoid" id="A0A4W3J7W0"/>
<dbReference type="Gene3D" id="2.60.120.1000">
    <property type="match status" value="1"/>
</dbReference>
<evidence type="ECO:0000256" key="3">
    <source>
        <dbReference type="ARBA" id="ARBA00023119"/>
    </source>
</evidence>
<dbReference type="Pfam" id="PF01410">
    <property type="entry name" value="COLFI"/>
    <property type="match status" value="1"/>
</dbReference>